<dbReference type="PANTHER" id="PTHR34512:SF30">
    <property type="entry name" value="OUTER MEMBRANE PROTEIN ASSEMBLY FACTOR BAMB"/>
    <property type="match status" value="1"/>
</dbReference>
<dbReference type="SUPFAM" id="SSF50998">
    <property type="entry name" value="Quinoprotein alcohol dehydrogenase-like"/>
    <property type="match status" value="1"/>
</dbReference>
<dbReference type="PROSITE" id="PS51257">
    <property type="entry name" value="PROKAR_LIPOPROTEIN"/>
    <property type="match status" value="1"/>
</dbReference>
<dbReference type="Gene3D" id="2.130.10.10">
    <property type="entry name" value="YVTN repeat-like/Quinoprotein amine dehydrogenase"/>
    <property type="match status" value="1"/>
</dbReference>
<organism evidence="2">
    <name type="scientific">marine sediment metagenome</name>
    <dbReference type="NCBI Taxonomy" id="412755"/>
    <lineage>
        <taxon>unclassified sequences</taxon>
        <taxon>metagenomes</taxon>
        <taxon>ecological metagenomes</taxon>
    </lineage>
</organism>
<accession>A0A0F9TV46</accession>
<dbReference type="AlphaFoldDB" id="A0A0F9TV46"/>
<reference evidence="2" key="1">
    <citation type="journal article" date="2015" name="Nature">
        <title>Complex archaea that bridge the gap between prokaryotes and eukaryotes.</title>
        <authorList>
            <person name="Spang A."/>
            <person name="Saw J.H."/>
            <person name="Jorgensen S.L."/>
            <person name="Zaremba-Niedzwiedzka K."/>
            <person name="Martijn J."/>
            <person name="Lind A.E."/>
            <person name="van Eijk R."/>
            <person name="Schleper C."/>
            <person name="Guy L."/>
            <person name="Ettema T.J."/>
        </authorList>
    </citation>
    <scope>NUCLEOTIDE SEQUENCE</scope>
</reference>
<protein>
    <recommendedName>
        <fullName evidence="1">Pyrrolo-quinoline quinone repeat domain-containing protein</fullName>
    </recommendedName>
</protein>
<feature type="domain" description="Pyrrolo-quinoline quinone repeat" evidence="1">
    <location>
        <begin position="153"/>
        <end position="364"/>
    </location>
</feature>
<evidence type="ECO:0000313" key="2">
    <source>
        <dbReference type="EMBL" id="KKN84895.1"/>
    </source>
</evidence>
<proteinExistence type="predicted"/>
<dbReference type="InterPro" id="IPR002372">
    <property type="entry name" value="PQQ_rpt_dom"/>
</dbReference>
<comment type="caution">
    <text evidence="2">The sequence shown here is derived from an EMBL/GenBank/DDBJ whole genome shotgun (WGS) entry which is preliminary data.</text>
</comment>
<gene>
    <name evidence="2" type="ORF">LCGC14_0284200</name>
</gene>
<evidence type="ECO:0000259" key="1">
    <source>
        <dbReference type="Pfam" id="PF13360"/>
    </source>
</evidence>
<dbReference type="Pfam" id="PF13360">
    <property type="entry name" value="PQQ_2"/>
    <property type="match status" value="1"/>
</dbReference>
<name>A0A0F9TV46_9ZZZZ</name>
<dbReference type="InterPro" id="IPR015943">
    <property type="entry name" value="WD40/YVTN_repeat-like_dom_sf"/>
</dbReference>
<dbReference type="PANTHER" id="PTHR34512">
    <property type="entry name" value="CELL SURFACE PROTEIN"/>
    <property type="match status" value="1"/>
</dbReference>
<dbReference type="InterPro" id="IPR011047">
    <property type="entry name" value="Quinoprotein_ADH-like_sf"/>
</dbReference>
<dbReference type="SMART" id="SM00564">
    <property type="entry name" value="PQQ"/>
    <property type="match status" value="4"/>
</dbReference>
<dbReference type="EMBL" id="LAZR01000165">
    <property type="protein sequence ID" value="KKN84895.1"/>
    <property type="molecule type" value="Genomic_DNA"/>
</dbReference>
<dbReference type="InterPro" id="IPR018391">
    <property type="entry name" value="PQQ_b-propeller_rpt"/>
</dbReference>
<sequence length="416" mass="46596">MRVLALLLLLAVCLVTIGCPPESTPTNRTRIVDPSQQPVHPDVLAKVDLQYYWTLPLTLNPGERIERLYRLDENLYCITNDNYLIAIDALRGVPKWRYQITDPNSTIFDPVHANEMVLTDEPVGIRGVLDPASVEYVVAFDAVMINTLTHLLVFDRTTGRVVRDRYDVAFGFSANTGGATDGESFFVGSAEGELVAVRPAEAITAWEIPTDDIITAPPQYHNNHVYAGGEDHKFYAIQLIGWQKRIWTQTVGGPITAEFYVGNRGCYVPCEDGRIYAFEPLHGRKLWEPFITRGPCRRPIQVATDTIFQYADEDRLYAIDLMTGQKRWDMPTGRKILAVMDSKAYVLDDSQALQIVDEMSGQVAATLMMTGFELFLGNTTIPAIYAATRDGQIYCIRSLEAGHLTAEMLEATPRPR</sequence>